<proteinExistence type="inferred from homology"/>
<dbReference type="Gene3D" id="3.40.1190.20">
    <property type="match status" value="1"/>
</dbReference>
<keyword evidence="8 11" id="KW-0067">ATP-binding</keyword>
<sequence length="304" mass="29467">MPPLTASTIDATTPDTVAELLGRVRASAPLVHSITNNVVTGFTANALLALGAAPAMVDIVGEAGLFARVAGGLLVNLGTPTPEQRGAIAEAVAGARDAGTPWVLDPVAIGALPIRTRLAAELVAQQPTAVRGNPSEVLALSGAGAGGRGVESTDSAASARAAAVELAARFGTVVAVSGEEDLITDGRSVVWVEGGDALLTKVTGGGCALGSIVAAFLAVRGEISALDALVAAHVSYGVAAERAAARAGGPGSFAVELLDALAAITAGEVAAGTRIRVEPAGESATAQAATGGFAAAQATSGGAA</sequence>
<keyword evidence="10 11" id="KW-0784">Thiamine biosynthesis</keyword>
<comment type="cofactor">
    <cofactor evidence="2 11">
        <name>Mg(2+)</name>
        <dbReference type="ChEBI" id="CHEBI:18420"/>
    </cofactor>
</comment>
<evidence type="ECO:0000256" key="4">
    <source>
        <dbReference type="ARBA" id="ARBA00022679"/>
    </source>
</evidence>
<keyword evidence="9 11" id="KW-0460">Magnesium</keyword>
<dbReference type="EMBL" id="CP097160">
    <property type="protein sequence ID" value="UQN14254.1"/>
    <property type="molecule type" value="Genomic_DNA"/>
</dbReference>
<evidence type="ECO:0000256" key="11">
    <source>
        <dbReference type="HAMAP-Rule" id="MF_00228"/>
    </source>
</evidence>
<dbReference type="HAMAP" id="MF_00228">
    <property type="entry name" value="Thz_kinase"/>
    <property type="match status" value="1"/>
</dbReference>
<feature type="binding site" evidence="11">
    <location>
        <position position="204"/>
    </location>
    <ligand>
        <name>substrate</name>
    </ligand>
</feature>
<evidence type="ECO:0000256" key="1">
    <source>
        <dbReference type="ARBA" id="ARBA00001771"/>
    </source>
</evidence>
<dbReference type="GO" id="GO:0004417">
    <property type="term" value="F:hydroxyethylthiazole kinase activity"/>
    <property type="evidence" value="ECO:0007669"/>
    <property type="project" value="UniProtKB-EC"/>
</dbReference>
<evidence type="ECO:0000256" key="3">
    <source>
        <dbReference type="ARBA" id="ARBA00004868"/>
    </source>
</evidence>
<organism evidence="12">
    <name type="scientific">Gulosibacter sediminis</name>
    <dbReference type="NCBI Taxonomy" id="1729695"/>
    <lineage>
        <taxon>Bacteria</taxon>
        <taxon>Bacillati</taxon>
        <taxon>Actinomycetota</taxon>
        <taxon>Actinomycetes</taxon>
        <taxon>Micrococcales</taxon>
        <taxon>Microbacteriaceae</taxon>
        <taxon>Gulosibacter</taxon>
    </lineage>
</organism>
<dbReference type="SUPFAM" id="SSF53613">
    <property type="entry name" value="Ribokinase-like"/>
    <property type="match status" value="1"/>
</dbReference>
<dbReference type="InterPro" id="IPR029056">
    <property type="entry name" value="Ribokinase-like"/>
</dbReference>
<comment type="function">
    <text evidence="11">Catalyzes the phosphorylation of the hydroxyl group of 4-methyl-5-beta-hydroxyethylthiazole (THZ).</text>
</comment>
<dbReference type="NCBIfam" id="NF006830">
    <property type="entry name" value="PRK09355.1"/>
    <property type="match status" value="1"/>
</dbReference>
<feature type="binding site" evidence="11">
    <location>
        <position position="177"/>
    </location>
    <ligand>
        <name>ATP</name>
        <dbReference type="ChEBI" id="CHEBI:30616"/>
    </ligand>
</feature>
<accession>A0ABY4MW31</accession>
<name>A0ABY4MW31_9MICO</name>
<dbReference type="CDD" id="cd01170">
    <property type="entry name" value="THZ_kinase"/>
    <property type="match status" value="1"/>
</dbReference>
<evidence type="ECO:0000256" key="8">
    <source>
        <dbReference type="ARBA" id="ARBA00022840"/>
    </source>
</evidence>
<dbReference type="InterPro" id="IPR000417">
    <property type="entry name" value="Hyethyz_kinase"/>
</dbReference>
<comment type="pathway">
    <text evidence="3 11">Cofactor biosynthesis; thiamine diphosphate biosynthesis; 4-methyl-5-(2-phosphoethyl)-thiazole from 5-(2-hydroxyethyl)-4-methylthiazole: step 1/1.</text>
</comment>
<evidence type="ECO:0000256" key="9">
    <source>
        <dbReference type="ARBA" id="ARBA00022842"/>
    </source>
</evidence>
<dbReference type="EC" id="2.7.1.50" evidence="11"/>
<evidence type="ECO:0000256" key="6">
    <source>
        <dbReference type="ARBA" id="ARBA00022741"/>
    </source>
</evidence>
<reference evidence="12" key="1">
    <citation type="submission" date="2022-05" db="EMBL/GenBank/DDBJ databases">
        <title>Complete genome sequence of toluene-degrading Gulosibacter sediminis strain ACHW.36C.</title>
        <authorList>
            <person name="Wai A.C."/>
            <person name="Lai G.K."/>
            <person name="Griffin S.D."/>
            <person name="Leung F.C."/>
        </authorList>
    </citation>
    <scope>NUCLEOTIDE SEQUENCE [LARGE SCALE GENOMIC DNA]</scope>
    <source>
        <strain evidence="12">ACHW.36C</strain>
    </source>
</reference>
<keyword evidence="7 11" id="KW-0418">Kinase</keyword>
<keyword evidence="5 11" id="KW-0479">Metal-binding</keyword>
<evidence type="ECO:0000256" key="10">
    <source>
        <dbReference type="ARBA" id="ARBA00022977"/>
    </source>
</evidence>
<evidence type="ECO:0000313" key="12">
    <source>
        <dbReference type="EMBL" id="UQN14254.1"/>
    </source>
</evidence>
<keyword evidence="4 11" id="KW-0808">Transferase</keyword>
<dbReference type="PIRSF" id="PIRSF000513">
    <property type="entry name" value="Thz_kinase"/>
    <property type="match status" value="1"/>
</dbReference>
<evidence type="ECO:0000256" key="2">
    <source>
        <dbReference type="ARBA" id="ARBA00001946"/>
    </source>
</evidence>
<dbReference type="Pfam" id="PF02110">
    <property type="entry name" value="HK"/>
    <property type="match status" value="1"/>
</dbReference>
<keyword evidence="6 11" id="KW-0547">Nucleotide-binding</keyword>
<comment type="similarity">
    <text evidence="11">Belongs to the Thz kinase family.</text>
</comment>
<comment type="catalytic activity">
    <reaction evidence="1 11">
        <text>5-(2-hydroxyethyl)-4-methylthiazole + ATP = 4-methyl-5-(2-phosphooxyethyl)-thiazole + ADP + H(+)</text>
        <dbReference type="Rhea" id="RHEA:24212"/>
        <dbReference type="ChEBI" id="CHEBI:15378"/>
        <dbReference type="ChEBI" id="CHEBI:17957"/>
        <dbReference type="ChEBI" id="CHEBI:30616"/>
        <dbReference type="ChEBI" id="CHEBI:58296"/>
        <dbReference type="ChEBI" id="CHEBI:456216"/>
        <dbReference type="EC" id="2.7.1.50"/>
    </reaction>
</comment>
<dbReference type="PRINTS" id="PR01099">
    <property type="entry name" value="HYETHTZKNASE"/>
</dbReference>
<protein>
    <recommendedName>
        <fullName evidence="11">Hydroxyethylthiazole kinase</fullName>
        <ecNumber evidence="11">2.7.1.50</ecNumber>
    </recommendedName>
    <alternativeName>
        <fullName evidence="11">4-methyl-5-beta-hydroxyethylthiazole kinase</fullName>
        <shortName evidence="11">TH kinase</shortName>
        <shortName evidence="11">Thz kinase</shortName>
    </alternativeName>
</protein>
<feature type="binding site" evidence="11">
    <location>
        <position position="56"/>
    </location>
    <ligand>
        <name>substrate</name>
    </ligand>
</feature>
<evidence type="ECO:0000256" key="7">
    <source>
        <dbReference type="ARBA" id="ARBA00022777"/>
    </source>
</evidence>
<gene>
    <name evidence="11 12" type="primary">thiM</name>
    <name evidence="12" type="ORF">M3M28_09355</name>
</gene>
<feature type="binding site" evidence="11">
    <location>
        <position position="131"/>
    </location>
    <ligand>
        <name>ATP</name>
        <dbReference type="ChEBI" id="CHEBI:30616"/>
    </ligand>
</feature>
<evidence type="ECO:0000256" key="5">
    <source>
        <dbReference type="ARBA" id="ARBA00022723"/>
    </source>
</evidence>